<dbReference type="GO" id="GO:0003729">
    <property type="term" value="F:mRNA binding"/>
    <property type="evidence" value="ECO:0007669"/>
    <property type="project" value="InterPro"/>
</dbReference>
<organism evidence="8 9">
    <name type="scientific">Aquibacillus halophilus</name>
    <dbReference type="NCBI Taxonomy" id="930132"/>
    <lineage>
        <taxon>Bacteria</taxon>
        <taxon>Bacillati</taxon>
        <taxon>Bacillota</taxon>
        <taxon>Bacilli</taxon>
        <taxon>Bacillales</taxon>
        <taxon>Bacillaceae</taxon>
        <taxon>Aquibacillus</taxon>
    </lineage>
</organism>
<accession>A0A6A8DCD0</accession>
<dbReference type="GO" id="GO:0004519">
    <property type="term" value="F:endonuclease activity"/>
    <property type="evidence" value="ECO:0007669"/>
    <property type="project" value="UniProtKB-KW"/>
</dbReference>
<comment type="caution">
    <text evidence="8">The sequence shown here is derived from an EMBL/GenBank/DDBJ whole genome shotgun (WGS) entry which is preliminary data.</text>
</comment>
<evidence type="ECO:0000256" key="6">
    <source>
        <dbReference type="ARBA" id="ARBA00022884"/>
    </source>
</evidence>
<dbReference type="AlphaFoldDB" id="A0A6A8DCD0"/>
<reference evidence="8" key="1">
    <citation type="submission" date="2019-11" db="EMBL/GenBank/DDBJ databases">
        <authorList>
            <person name="Li J."/>
        </authorList>
    </citation>
    <scope>NUCLEOTIDE SEQUENCE</scope>
    <source>
        <strain evidence="8">B6B</strain>
    </source>
</reference>
<proteinExistence type="inferred from homology"/>
<dbReference type="InterPro" id="IPR038570">
    <property type="entry name" value="HicA_sf"/>
</dbReference>
<name>A0A6A8DCD0_9BACI</name>
<dbReference type="EMBL" id="WJNG01000008">
    <property type="protein sequence ID" value="MRH43343.1"/>
    <property type="molecule type" value="Genomic_DNA"/>
</dbReference>
<dbReference type="Pfam" id="PF07927">
    <property type="entry name" value="HicA_toxin"/>
    <property type="match status" value="1"/>
</dbReference>
<keyword evidence="6" id="KW-0694">RNA-binding</keyword>
<evidence type="ECO:0000256" key="5">
    <source>
        <dbReference type="ARBA" id="ARBA00022801"/>
    </source>
</evidence>
<gene>
    <name evidence="8" type="ORF">GH741_11700</name>
</gene>
<evidence type="ECO:0000313" key="9">
    <source>
        <dbReference type="Proteomes" id="UP000799092"/>
    </source>
</evidence>
<dbReference type="InterPro" id="IPR012933">
    <property type="entry name" value="HicA_mRNA_interferase"/>
</dbReference>
<keyword evidence="7" id="KW-0346">Stress response</keyword>
<dbReference type="Gene3D" id="3.30.920.30">
    <property type="entry name" value="Hypothetical protein"/>
    <property type="match status" value="1"/>
</dbReference>
<evidence type="ECO:0000256" key="4">
    <source>
        <dbReference type="ARBA" id="ARBA00022759"/>
    </source>
</evidence>
<dbReference type="GO" id="GO:0016787">
    <property type="term" value="F:hydrolase activity"/>
    <property type="evidence" value="ECO:0007669"/>
    <property type="project" value="UniProtKB-KW"/>
</dbReference>
<dbReference type="Proteomes" id="UP000799092">
    <property type="component" value="Unassembled WGS sequence"/>
</dbReference>
<protein>
    <submittedName>
        <fullName evidence="8">Addiction module toxin, HicA family</fullName>
    </submittedName>
</protein>
<dbReference type="OrthoDB" id="9811409at2"/>
<keyword evidence="5" id="KW-0378">Hydrolase</keyword>
<comment type="similarity">
    <text evidence="1">Belongs to the HicA mRNA interferase family.</text>
</comment>
<evidence type="ECO:0000256" key="7">
    <source>
        <dbReference type="ARBA" id="ARBA00023016"/>
    </source>
</evidence>
<dbReference type="SUPFAM" id="SSF54786">
    <property type="entry name" value="YcfA/nrd intein domain"/>
    <property type="match status" value="1"/>
</dbReference>
<evidence type="ECO:0000313" key="8">
    <source>
        <dbReference type="EMBL" id="MRH43343.1"/>
    </source>
</evidence>
<evidence type="ECO:0000256" key="2">
    <source>
        <dbReference type="ARBA" id="ARBA00022649"/>
    </source>
</evidence>
<evidence type="ECO:0000256" key="1">
    <source>
        <dbReference type="ARBA" id="ARBA00006620"/>
    </source>
</evidence>
<evidence type="ECO:0000256" key="3">
    <source>
        <dbReference type="ARBA" id="ARBA00022722"/>
    </source>
</evidence>
<keyword evidence="4" id="KW-0255">Endonuclease</keyword>
<sequence>MEGKPYELQKSGKIAQKNGWIHVRTSGSHAQFKKVGINFVATVPIHGNKDLSIGVLKSLEKGTSLSLRKR</sequence>
<keyword evidence="2" id="KW-1277">Toxin-antitoxin system</keyword>
<keyword evidence="9" id="KW-1185">Reference proteome</keyword>
<keyword evidence="3" id="KW-0540">Nuclease</keyword>